<evidence type="ECO:0000256" key="2">
    <source>
        <dbReference type="ARBA" id="ARBA00023002"/>
    </source>
</evidence>
<proteinExistence type="inferred from homology"/>
<dbReference type="PRINTS" id="PR00080">
    <property type="entry name" value="SDRFAMILY"/>
</dbReference>
<comment type="similarity">
    <text evidence="1 3">Belongs to the short-chain dehydrogenases/reductases (SDR) family.</text>
</comment>
<dbReference type="InterPro" id="IPR036291">
    <property type="entry name" value="NAD(P)-bd_dom_sf"/>
</dbReference>
<dbReference type="EMBL" id="JAWWNJ010000001">
    <property type="protein sequence ID" value="KAK7064033.1"/>
    <property type="molecule type" value="Genomic_DNA"/>
</dbReference>
<evidence type="ECO:0000313" key="5">
    <source>
        <dbReference type="Proteomes" id="UP001362999"/>
    </source>
</evidence>
<evidence type="ECO:0000313" key="4">
    <source>
        <dbReference type="EMBL" id="KAK7064033.1"/>
    </source>
</evidence>
<dbReference type="PANTHER" id="PTHR44169">
    <property type="entry name" value="NADPH-DEPENDENT 1-ACYLDIHYDROXYACETONE PHOSPHATE REDUCTASE"/>
    <property type="match status" value="1"/>
</dbReference>
<dbReference type="PRINTS" id="PR00081">
    <property type="entry name" value="GDHRDH"/>
</dbReference>
<protein>
    <submittedName>
        <fullName evidence="4">NADPH-dependent 1-acyldihydroxyacetone phosphate reductase</fullName>
    </submittedName>
</protein>
<dbReference type="Pfam" id="PF00106">
    <property type="entry name" value="adh_short"/>
    <property type="match status" value="1"/>
</dbReference>
<reference evidence="4 5" key="1">
    <citation type="journal article" date="2024" name="J Genomics">
        <title>Draft genome sequencing and assembly of Favolaschia claudopus CIRM-BRFM 2984 isolated from oak limbs.</title>
        <authorList>
            <person name="Navarro D."/>
            <person name="Drula E."/>
            <person name="Chaduli D."/>
            <person name="Cazenave R."/>
            <person name="Ahrendt S."/>
            <person name="Wang J."/>
            <person name="Lipzen A."/>
            <person name="Daum C."/>
            <person name="Barry K."/>
            <person name="Grigoriev I.V."/>
            <person name="Favel A."/>
            <person name="Rosso M.N."/>
            <person name="Martin F."/>
        </authorList>
    </citation>
    <scope>NUCLEOTIDE SEQUENCE [LARGE SCALE GENOMIC DNA]</scope>
    <source>
        <strain evidence="4 5">CIRM-BRFM 2984</strain>
    </source>
</reference>
<accession>A0AAW0EHF6</accession>
<keyword evidence="5" id="KW-1185">Reference proteome</keyword>
<gene>
    <name evidence="4" type="ORF">R3P38DRAFT_2821978</name>
</gene>
<dbReference type="Gene3D" id="3.40.50.720">
    <property type="entry name" value="NAD(P)-binding Rossmann-like Domain"/>
    <property type="match status" value="1"/>
</dbReference>
<keyword evidence="2" id="KW-0560">Oxidoreductase</keyword>
<dbReference type="PANTHER" id="PTHR44169:SF6">
    <property type="entry name" value="NADPH-DEPENDENT 1-ACYLDIHYDROXYACETONE PHOSPHATE REDUCTASE"/>
    <property type="match status" value="1"/>
</dbReference>
<dbReference type="AlphaFoldDB" id="A0AAW0EHF6"/>
<comment type="caution">
    <text evidence="4">The sequence shown here is derived from an EMBL/GenBank/DDBJ whole genome shotgun (WGS) entry which is preliminary data.</text>
</comment>
<organism evidence="4 5">
    <name type="scientific">Favolaschia claudopus</name>
    <dbReference type="NCBI Taxonomy" id="2862362"/>
    <lineage>
        <taxon>Eukaryota</taxon>
        <taxon>Fungi</taxon>
        <taxon>Dikarya</taxon>
        <taxon>Basidiomycota</taxon>
        <taxon>Agaricomycotina</taxon>
        <taxon>Agaricomycetes</taxon>
        <taxon>Agaricomycetidae</taxon>
        <taxon>Agaricales</taxon>
        <taxon>Marasmiineae</taxon>
        <taxon>Mycenaceae</taxon>
        <taxon>Favolaschia</taxon>
    </lineage>
</organism>
<evidence type="ECO:0000256" key="1">
    <source>
        <dbReference type="ARBA" id="ARBA00006484"/>
    </source>
</evidence>
<dbReference type="GO" id="GO:0016491">
    <property type="term" value="F:oxidoreductase activity"/>
    <property type="evidence" value="ECO:0007669"/>
    <property type="project" value="UniProtKB-KW"/>
</dbReference>
<sequence>MSGHVVLVTGCTTGGIGYSLCERFAAEGCRVYATARRLDSMQGLKAHPLVSLQTLDVTMDEDVRRVVDLIVAEAGRIDIVVNNAGISGLGPLIELPLDNVKSTFDANTYGALRVAQAAFPHMAARRSGLIVNIGSIVSDIAVPWNGLYSATKAAMRAMSDILYMELKPFHIKVMYVAPGAVRSNIANNQAARFSLREGTLYNAFLPNIIQRMNASQGANSMPTDKFARVLVGRILQKNPPRYVTLGGNASIFKIFAWLPKGLVLWYLWRLYSRRAA</sequence>
<dbReference type="Proteomes" id="UP001362999">
    <property type="component" value="Unassembled WGS sequence"/>
</dbReference>
<dbReference type="SUPFAM" id="SSF51735">
    <property type="entry name" value="NAD(P)-binding Rossmann-fold domains"/>
    <property type="match status" value="1"/>
</dbReference>
<evidence type="ECO:0000256" key="3">
    <source>
        <dbReference type="RuleBase" id="RU000363"/>
    </source>
</evidence>
<dbReference type="CDD" id="cd05374">
    <property type="entry name" value="17beta-HSD-like_SDR_c"/>
    <property type="match status" value="1"/>
</dbReference>
<dbReference type="InterPro" id="IPR002347">
    <property type="entry name" value="SDR_fam"/>
</dbReference>
<dbReference type="GO" id="GO:0005783">
    <property type="term" value="C:endoplasmic reticulum"/>
    <property type="evidence" value="ECO:0007669"/>
    <property type="project" value="TreeGrafter"/>
</dbReference>
<name>A0AAW0EHF6_9AGAR</name>
<dbReference type="FunFam" id="3.40.50.720:FF:000261">
    <property type="entry name" value="NADPH-dependent 1-acyldihydroxyacetone phosphate reductase"/>
    <property type="match status" value="1"/>
</dbReference>